<keyword evidence="3" id="KW-0687">Ribonucleoprotein</keyword>
<dbReference type="InterPro" id="IPR050769">
    <property type="entry name" value="NAT_camello-type"/>
</dbReference>
<dbReference type="InterPro" id="IPR000182">
    <property type="entry name" value="GNAT_dom"/>
</dbReference>
<feature type="domain" description="N-acetyltransferase" evidence="2">
    <location>
        <begin position="24"/>
        <end position="166"/>
    </location>
</feature>
<gene>
    <name evidence="3" type="ORF">SAMN05192560_1241</name>
</gene>
<evidence type="ECO:0000259" key="2">
    <source>
        <dbReference type="PROSITE" id="PS51186"/>
    </source>
</evidence>
<dbReference type="SUPFAM" id="SSF55729">
    <property type="entry name" value="Acyl-CoA N-acyltransferases (Nat)"/>
    <property type="match status" value="1"/>
</dbReference>
<dbReference type="GO" id="GO:0005840">
    <property type="term" value="C:ribosome"/>
    <property type="evidence" value="ECO:0007669"/>
    <property type="project" value="UniProtKB-KW"/>
</dbReference>
<dbReference type="Gene3D" id="3.40.630.30">
    <property type="match status" value="1"/>
</dbReference>
<accession>A0A238ZD09</accession>
<dbReference type="PANTHER" id="PTHR13947">
    <property type="entry name" value="GNAT FAMILY N-ACETYLTRANSFERASE"/>
    <property type="match status" value="1"/>
</dbReference>
<dbReference type="PANTHER" id="PTHR13947:SF37">
    <property type="entry name" value="LD18367P"/>
    <property type="match status" value="1"/>
</dbReference>
<reference evidence="4" key="1">
    <citation type="submission" date="2017-06" db="EMBL/GenBank/DDBJ databases">
        <authorList>
            <person name="Varghese N."/>
            <person name="Submissions S."/>
        </authorList>
    </citation>
    <scope>NUCLEOTIDE SEQUENCE [LARGE SCALE GENOMIC DNA]</scope>
    <source>
        <strain evidence="4">Ca-68</strain>
    </source>
</reference>
<dbReference type="GO" id="GO:0008080">
    <property type="term" value="F:N-acetyltransferase activity"/>
    <property type="evidence" value="ECO:0007669"/>
    <property type="project" value="InterPro"/>
</dbReference>
<organism evidence="3 4">
    <name type="scientific">Methylobacillus rhizosphaerae</name>
    <dbReference type="NCBI Taxonomy" id="551994"/>
    <lineage>
        <taxon>Bacteria</taxon>
        <taxon>Pseudomonadati</taxon>
        <taxon>Pseudomonadota</taxon>
        <taxon>Betaproteobacteria</taxon>
        <taxon>Nitrosomonadales</taxon>
        <taxon>Methylophilaceae</taxon>
        <taxon>Methylobacillus</taxon>
    </lineage>
</organism>
<evidence type="ECO:0000256" key="1">
    <source>
        <dbReference type="ARBA" id="ARBA00022679"/>
    </source>
</evidence>
<dbReference type="Pfam" id="PF00583">
    <property type="entry name" value="Acetyltransf_1"/>
    <property type="match status" value="1"/>
</dbReference>
<protein>
    <submittedName>
        <fullName evidence="3">Ribosomal protein S18 acetylase RimI</fullName>
    </submittedName>
</protein>
<dbReference type="AlphaFoldDB" id="A0A238ZD09"/>
<dbReference type="EMBL" id="FZOA01000004">
    <property type="protein sequence ID" value="SNR81405.1"/>
    <property type="molecule type" value="Genomic_DNA"/>
</dbReference>
<dbReference type="PROSITE" id="PS51186">
    <property type="entry name" value="GNAT"/>
    <property type="match status" value="1"/>
</dbReference>
<dbReference type="Proteomes" id="UP000198305">
    <property type="component" value="Unassembled WGS sequence"/>
</dbReference>
<keyword evidence="1" id="KW-0808">Transferase</keyword>
<dbReference type="InterPro" id="IPR016181">
    <property type="entry name" value="Acyl_CoA_acyltransferase"/>
</dbReference>
<evidence type="ECO:0000313" key="3">
    <source>
        <dbReference type="EMBL" id="SNR81405.1"/>
    </source>
</evidence>
<evidence type="ECO:0000313" key="4">
    <source>
        <dbReference type="Proteomes" id="UP000198305"/>
    </source>
</evidence>
<keyword evidence="3" id="KW-0689">Ribosomal protein</keyword>
<name>A0A238ZD09_9PROT</name>
<keyword evidence="4" id="KW-1185">Reference proteome</keyword>
<dbReference type="CDD" id="cd04301">
    <property type="entry name" value="NAT_SF"/>
    <property type="match status" value="1"/>
</dbReference>
<sequence>MRMWNSTRQTRMKNKQGETSGMVIASRRFTDADVQQLLLQLEQELFQIYPAMPALTSLQPMLTLVAYQDGQALACVALMPLAEGEAEIKRLFVRPSARRLGLAKRLLHELEQFAVQQGMRRILVETGYLQVAAITLYQWLGYQQIAPYGAYIGNPVSRCFGKVLLPEQTKTPA</sequence>
<proteinExistence type="predicted"/>